<dbReference type="GO" id="GO:0010181">
    <property type="term" value="F:FMN binding"/>
    <property type="evidence" value="ECO:0007669"/>
    <property type="project" value="InterPro"/>
</dbReference>
<organism evidence="2">
    <name type="scientific">Athelia psychrophila</name>
    <dbReference type="NCBI Taxonomy" id="1759441"/>
    <lineage>
        <taxon>Eukaryota</taxon>
        <taxon>Fungi</taxon>
        <taxon>Dikarya</taxon>
        <taxon>Basidiomycota</taxon>
        <taxon>Agaricomycotina</taxon>
        <taxon>Agaricomycetes</taxon>
        <taxon>Agaricomycetidae</taxon>
        <taxon>Atheliales</taxon>
        <taxon>Atheliaceae</taxon>
        <taxon>Athelia</taxon>
    </lineage>
</organism>
<name>A0A167T3X3_9AGAM</name>
<dbReference type="GO" id="GO:0016491">
    <property type="term" value="F:oxidoreductase activity"/>
    <property type="evidence" value="ECO:0007669"/>
    <property type="project" value="InterPro"/>
</dbReference>
<dbReference type="Pfam" id="PF00724">
    <property type="entry name" value="Oxidored_FMN"/>
    <property type="match status" value="1"/>
</dbReference>
<sequence length="92" mass="10263">NDFIREIARKASGSTKIISNGGYTRQQAIDVAEEKGDLVAFGRAYIANPDLPTRLKDDIPLTRGNRETYYMPGNFTGLGYTDYPFADEPSRN</sequence>
<dbReference type="InterPro" id="IPR001155">
    <property type="entry name" value="OxRdtase_FMN_N"/>
</dbReference>
<dbReference type="PANTHER" id="PTHR22893:SF91">
    <property type="entry name" value="NADPH DEHYDROGENASE 2-RELATED"/>
    <property type="match status" value="1"/>
</dbReference>
<reference evidence="2" key="1">
    <citation type="journal article" date="2016" name="Mol. Biol. Evol.">
        <title>Comparative Genomics of Early-Diverging Mushroom-Forming Fungi Provides Insights into the Origins of Lignocellulose Decay Capabilities.</title>
        <authorList>
            <person name="Nagy L.G."/>
            <person name="Riley R."/>
            <person name="Tritt A."/>
            <person name="Adam C."/>
            <person name="Daum C."/>
            <person name="Floudas D."/>
            <person name="Sun H."/>
            <person name="Yadav J.S."/>
            <person name="Pangilinan J."/>
            <person name="Larsson K.H."/>
            <person name="Matsuura K."/>
            <person name="Barry K."/>
            <person name="Labutti K."/>
            <person name="Kuo R."/>
            <person name="Ohm R.A."/>
            <person name="Bhattacharya S.S."/>
            <person name="Shirouzu T."/>
            <person name="Yoshinaga Y."/>
            <person name="Martin F.M."/>
            <person name="Grigoriev I.V."/>
            <person name="Hibbett D.S."/>
        </authorList>
    </citation>
    <scope>NUCLEOTIDE SEQUENCE [LARGE SCALE GENOMIC DNA]</scope>
    <source>
        <strain evidence="2">CBS 109695</strain>
    </source>
</reference>
<evidence type="ECO:0000259" key="1">
    <source>
        <dbReference type="Pfam" id="PF00724"/>
    </source>
</evidence>
<dbReference type="PANTHER" id="PTHR22893">
    <property type="entry name" value="NADH OXIDOREDUCTASE-RELATED"/>
    <property type="match status" value="1"/>
</dbReference>
<evidence type="ECO:0000313" key="2">
    <source>
        <dbReference type="EMBL" id="KZP02536.1"/>
    </source>
</evidence>
<dbReference type="OrthoDB" id="276546at2759"/>
<feature type="domain" description="NADH:flavin oxidoreductase/NADH oxidase N-terminal" evidence="1">
    <location>
        <begin position="14"/>
        <end position="61"/>
    </location>
</feature>
<proteinExistence type="predicted"/>
<gene>
    <name evidence="2" type="ORF">FIBSPDRAFT_770578</name>
</gene>
<dbReference type="STRING" id="436010.A0A167T3X3"/>
<accession>A0A167T3X3</accession>
<dbReference type="SUPFAM" id="SSF51395">
    <property type="entry name" value="FMN-linked oxidoreductases"/>
    <property type="match status" value="1"/>
</dbReference>
<dbReference type="InterPro" id="IPR013785">
    <property type="entry name" value="Aldolase_TIM"/>
</dbReference>
<dbReference type="AlphaFoldDB" id="A0A167T3X3"/>
<feature type="non-terminal residue" evidence="2">
    <location>
        <position position="1"/>
    </location>
</feature>
<dbReference type="EMBL" id="KV418482">
    <property type="protein sequence ID" value="KZP02536.1"/>
    <property type="molecule type" value="Genomic_DNA"/>
</dbReference>
<dbReference type="InterPro" id="IPR045247">
    <property type="entry name" value="Oye-like"/>
</dbReference>
<dbReference type="Gene3D" id="3.20.20.70">
    <property type="entry name" value="Aldolase class I"/>
    <property type="match status" value="1"/>
</dbReference>
<protein>
    <recommendedName>
        <fullName evidence="1">NADH:flavin oxidoreductase/NADH oxidase N-terminal domain-containing protein</fullName>
    </recommendedName>
</protein>